<accession>A0ABT3QC60</accession>
<reference evidence="1 2" key="1">
    <citation type="submission" date="2022-11" db="EMBL/GenBank/DDBJ databases">
        <title>Genome sequencing of Acetobacter type strain.</title>
        <authorList>
            <person name="Heo J."/>
            <person name="Lee D."/>
            <person name="Han B.-H."/>
            <person name="Hong S.-B."/>
            <person name="Kwon S.-W."/>
        </authorList>
    </citation>
    <scope>NUCLEOTIDE SEQUENCE [LARGE SCALE GENOMIC DNA]</scope>
    <source>
        <strain evidence="1 2">KACC 21253</strain>
    </source>
</reference>
<dbReference type="RefSeq" id="WP_086635031.1">
    <property type="nucleotide sequence ID" value="NZ_JAERKX010000013.1"/>
</dbReference>
<evidence type="ECO:0000313" key="2">
    <source>
        <dbReference type="Proteomes" id="UP001301152"/>
    </source>
</evidence>
<keyword evidence="2" id="KW-1185">Reference proteome</keyword>
<proteinExistence type="predicted"/>
<name>A0ABT3QC60_9PROT</name>
<dbReference type="EMBL" id="JAPIUZ010000001">
    <property type="protein sequence ID" value="MCX2562870.1"/>
    <property type="molecule type" value="Genomic_DNA"/>
</dbReference>
<evidence type="ECO:0000313" key="1">
    <source>
        <dbReference type="EMBL" id="MCX2562870.1"/>
    </source>
</evidence>
<protein>
    <recommendedName>
        <fullName evidence="3">DUF1983 domain-containing protein</fullName>
    </recommendedName>
</protein>
<dbReference type="Proteomes" id="UP001301152">
    <property type="component" value="Unassembled WGS sequence"/>
</dbReference>
<sequence>MSGSSCTVAIKSGVPLSSLSVYPQPAPTDLVFGIFNGQGQFVPQSQIWSGAVATTGGRLSGALLSDLVPAQPDELVNKAYVDRVTKQVNADVSDLVSQAQAAADKATEAADAAVEKQKGAAGGLAALSGAGNLLLGGVECFGVAHGNLLLLTDLPGEDPGVQNALWNNGGYLCISRGA</sequence>
<organism evidence="1 2">
    <name type="scientific">Acetobacter thailandicus</name>
    <dbReference type="NCBI Taxonomy" id="1502842"/>
    <lineage>
        <taxon>Bacteria</taxon>
        <taxon>Pseudomonadati</taxon>
        <taxon>Pseudomonadota</taxon>
        <taxon>Alphaproteobacteria</taxon>
        <taxon>Acetobacterales</taxon>
        <taxon>Acetobacteraceae</taxon>
        <taxon>Acetobacter</taxon>
    </lineage>
</organism>
<comment type="caution">
    <text evidence="1">The sequence shown here is derived from an EMBL/GenBank/DDBJ whole genome shotgun (WGS) entry which is preliminary data.</text>
</comment>
<gene>
    <name evidence="1" type="ORF">OQ497_02640</name>
</gene>
<evidence type="ECO:0008006" key="3">
    <source>
        <dbReference type="Google" id="ProtNLM"/>
    </source>
</evidence>